<proteinExistence type="inferred from homology"/>
<dbReference type="PANTHER" id="PTHR30349:SF41">
    <property type="entry name" value="INTEGRASE_RECOMBINASE PROTEIN MJ0367-RELATED"/>
    <property type="match status" value="1"/>
</dbReference>
<evidence type="ECO:0000256" key="1">
    <source>
        <dbReference type="ARBA" id="ARBA00008857"/>
    </source>
</evidence>
<name>A0A7W8ECJ9_9BACT</name>
<dbReference type="Pfam" id="PF00589">
    <property type="entry name" value="Phage_integrase"/>
    <property type="match status" value="1"/>
</dbReference>
<comment type="similarity">
    <text evidence="1">Belongs to the 'phage' integrase family.</text>
</comment>
<accession>A0A7W8ECJ9</accession>
<organism evidence="5 6">
    <name type="scientific">Granulicella mallensis</name>
    <dbReference type="NCBI Taxonomy" id="940614"/>
    <lineage>
        <taxon>Bacteria</taxon>
        <taxon>Pseudomonadati</taxon>
        <taxon>Acidobacteriota</taxon>
        <taxon>Terriglobia</taxon>
        <taxon>Terriglobales</taxon>
        <taxon>Acidobacteriaceae</taxon>
        <taxon>Granulicella</taxon>
    </lineage>
</organism>
<dbReference type="InterPro" id="IPR050090">
    <property type="entry name" value="Tyrosine_recombinase_XerCD"/>
</dbReference>
<dbReference type="PROSITE" id="PS51898">
    <property type="entry name" value="TYR_RECOMBINASE"/>
    <property type="match status" value="1"/>
</dbReference>
<dbReference type="CDD" id="cd00397">
    <property type="entry name" value="DNA_BRE_C"/>
    <property type="match status" value="1"/>
</dbReference>
<dbReference type="Gene3D" id="1.10.443.10">
    <property type="entry name" value="Intergrase catalytic core"/>
    <property type="match status" value="1"/>
</dbReference>
<keyword evidence="2" id="KW-0238">DNA-binding</keyword>
<feature type="domain" description="Tyr recombinase" evidence="4">
    <location>
        <begin position="1"/>
        <end position="152"/>
    </location>
</feature>
<reference evidence="5 6" key="1">
    <citation type="submission" date="2020-08" db="EMBL/GenBank/DDBJ databases">
        <title>Genomic Encyclopedia of Type Strains, Phase IV (KMG-V): Genome sequencing to study the core and pangenomes of soil and plant-associated prokaryotes.</title>
        <authorList>
            <person name="Whitman W."/>
        </authorList>
    </citation>
    <scope>NUCLEOTIDE SEQUENCE [LARGE SCALE GENOMIC DNA]</scope>
    <source>
        <strain evidence="5 6">X5P3</strain>
    </source>
</reference>
<dbReference type="AlphaFoldDB" id="A0A7W8ECJ9"/>
<dbReference type="InterPro" id="IPR002104">
    <property type="entry name" value="Integrase_catalytic"/>
</dbReference>
<evidence type="ECO:0000256" key="3">
    <source>
        <dbReference type="ARBA" id="ARBA00023172"/>
    </source>
</evidence>
<evidence type="ECO:0000256" key="2">
    <source>
        <dbReference type="ARBA" id="ARBA00023125"/>
    </source>
</evidence>
<sequence length="163" mass="18164">MLLGCGLRRAELVAVKIEDFELREDHWVLADLIGKGRHMRTVPVPGWVKLAIDAWLEATELQNGTLFRAIGKTGKIRGDGFTAKVVWSIVRRAASDCGLGVIAPHDLRRTCARLCHQTGGELEQIQFLLGHVSIQTTERYLGCKQRLQNVVNDRIGLESIPPM</sequence>
<dbReference type="PANTHER" id="PTHR30349">
    <property type="entry name" value="PHAGE INTEGRASE-RELATED"/>
    <property type="match status" value="1"/>
</dbReference>
<dbReference type="GO" id="GO:0003677">
    <property type="term" value="F:DNA binding"/>
    <property type="evidence" value="ECO:0007669"/>
    <property type="project" value="UniProtKB-KW"/>
</dbReference>
<keyword evidence="3" id="KW-0233">DNA recombination</keyword>
<evidence type="ECO:0000313" key="5">
    <source>
        <dbReference type="EMBL" id="MBB5066781.1"/>
    </source>
</evidence>
<evidence type="ECO:0000313" key="6">
    <source>
        <dbReference type="Proteomes" id="UP000584867"/>
    </source>
</evidence>
<dbReference type="EMBL" id="JACHIO010000035">
    <property type="protein sequence ID" value="MBB5066781.1"/>
    <property type="molecule type" value="Genomic_DNA"/>
</dbReference>
<dbReference type="InterPro" id="IPR011010">
    <property type="entry name" value="DNA_brk_join_enz"/>
</dbReference>
<evidence type="ECO:0000259" key="4">
    <source>
        <dbReference type="PROSITE" id="PS51898"/>
    </source>
</evidence>
<dbReference type="GO" id="GO:0006310">
    <property type="term" value="P:DNA recombination"/>
    <property type="evidence" value="ECO:0007669"/>
    <property type="project" value="UniProtKB-KW"/>
</dbReference>
<gene>
    <name evidence="5" type="ORF">HDF15_005165</name>
</gene>
<comment type="caution">
    <text evidence="5">The sequence shown here is derived from an EMBL/GenBank/DDBJ whole genome shotgun (WGS) entry which is preliminary data.</text>
</comment>
<dbReference type="GO" id="GO:0015074">
    <property type="term" value="P:DNA integration"/>
    <property type="evidence" value="ECO:0007669"/>
    <property type="project" value="InterPro"/>
</dbReference>
<dbReference type="InterPro" id="IPR013762">
    <property type="entry name" value="Integrase-like_cat_sf"/>
</dbReference>
<protein>
    <submittedName>
        <fullName evidence="5">Integrase</fullName>
    </submittedName>
</protein>
<dbReference type="SUPFAM" id="SSF56349">
    <property type="entry name" value="DNA breaking-rejoining enzymes"/>
    <property type="match status" value="1"/>
</dbReference>
<dbReference type="Proteomes" id="UP000584867">
    <property type="component" value="Unassembled WGS sequence"/>
</dbReference>